<evidence type="ECO:0000313" key="2">
    <source>
        <dbReference type="EMBL" id="KOE99441.1"/>
    </source>
</evidence>
<feature type="compositionally biased region" description="Low complexity" evidence="1">
    <location>
        <begin position="369"/>
        <end position="386"/>
    </location>
</feature>
<evidence type="ECO:0000313" key="3">
    <source>
        <dbReference type="Proteomes" id="UP000036890"/>
    </source>
</evidence>
<feature type="region of interest" description="Disordered" evidence="1">
    <location>
        <begin position="1"/>
        <end position="23"/>
    </location>
</feature>
<reference evidence="2 3" key="1">
    <citation type="journal article" date="2012" name="J. Bacteriol.">
        <title>Genome sequence of a novel nicotine-degrading strain, Pseudomonas geniculata N1.</title>
        <authorList>
            <person name="Tang H."/>
            <person name="Yu H."/>
            <person name="Tai C."/>
            <person name="Huang K."/>
            <person name="Liu Y."/>
            <person name="Wang L."/>
            <person name="Yao Y."/>
            <person name="Wu G."/>
            <person name="Xu P."/>
        </authorList>
    </citation>
    <scope>NUCLEOTIDE SEQUENCE [LARGE SCALE GENOMIC DNA]</scope>
    <source>
        <strain evidence="2 3">N1</strain>
    </source>
</reference>
<proteinExistence type="predicted"/>
<feature type="region of interest" description="Disordered" evidence="1">
    <location>
        <begin position="356"/>
        <end position="409"/>
    </location>
</feature>
<dbReference type="Proteomes" id="UP000036890">
    <property type="component" value="Unassembled WGS sequence"/>
</dbReference>
<dbReference type="EMBL" id="AJLO02000020">
    <property type="protein sequence ID" value="KOE99441.1"/>
    <property type="molecule type" value="Genomic_DNA"/>
</dbReference>
<name>A0A0L8AB28_9GAMM</name>
<gene>
    <name evidence="2" type="ORF">W7K_09510</name>
</gene>
<dbReference type="AlphaFoldDB" id="A0A0L8AB28"/>
<dbReference type="RefSeq" id="WP_010484185.1">
    <property type="nucleotide sequence ID" value="NZ_AJLO02000020.1"/>
</dbReference>
<evidence type="ECO:0000256" key="1">
    <source>
        <dbReference type="SAM" id="MobiDB-lite"/>
    </source>
</evidence>
<comment type="caution">
    <text evidence="2">The sequence shown here is derived from an EMBL/GenBank/DDBJ whole genome shotgun (WGS) entry which is preliminary data.</text>
</comment>
<accession>A0A0L8AB28</accession>
<protein>
    <submittedName>
        <fullName evidence="2">Uncharacterized protein</fullName>
    </submittedName>
</protein>
<organism evidence="2 3">
    <name type="scientific">Stenotrophomonas geniculata N1</name>
    <dbReference type="NCBI Taxonomy" id="1167641"/>
    <lineage>
        <taxon>Bacteria</taxon>
        <taxon>Pseudomonadati</taxon>
        <taxon>Pseudomonadota</taxon>
        <taxon>Gammaproteobacteria</taxon>
        <taxon>Lysobacterales</taxon>
        <taxon>Lysobacteraceae</taxon>
        <taxon>Stenotrophomonas</taxon>
    </lineage>
</organism>
<sequence length="409" mass="44800">MDQQAISGAELDELKAVDPSTSGTEEQRFLQECSGWYQEWLHANEPQLQANAIPDTQVLVIVFSDSPDVERTRLKAMGEGESRVFRGALDAGLQGTLLATQNLRRILQIREAFSSLNDAMAVCCDTLADSDTFVIIPLTQRRVLIHPRDVSIEDWVHNPTSIPVRSQTLQISAKQIDKDIYEFYDEGLRLAKSSLSQMIWKGKKHPYQFIQDPEQRIQSYLLITLKQGYAHLMGVVNEETVGKGGRCDITVQWPTPLGAYPYTNVKIELKVLTHARGPASNVTWAQSGIKQANDYRLANSEAVFACVFDGRKDQTDQMPHLDAEAAALNVELRRYLMEAPIATPKASASVKGAATAAGTKSIKTKAAGKKAAASKAASKKTVSNKTASKKIASRVVSPTKAKSAKKGAS</sequence>